<feature type="domain" description="N-acetyltransferase" evidence="4">
    <location>
        <begin position="9"/>
        <end position="171"/>
    </location>
</feature>
<dbReference type="AlphaFoldDB" id="A0A540WAM3"/>
<dbReference type="GO" id="GO:0005737">
    <property type="term" value="C:cytoplasm"/>
    <property type="evidence" value="ECO:0007669"/>
    <property type="project" value="TreeGrafter"/>
</dbReference>
<comment type="similarity">
    <text evidence="3">Belongs to the acetyltransferase family. RimJ subfamily.</text>
</comment>
<keyword evidence="6" id="KW-1185">Reference proteome</keyword>
<dbReference type="GO" id="GO:0008999">
    <property type="term" value="F:protein-N-terminal-alanine acetyltransferase activity"/>
    <property type="evidence" value="ECO:0007669"/>
    <property type="project" value="TreeGrafter"/>
</dbReference>
<dbReference type="Proteomes" id="UP000319103">
    <property type="component" value="Unassembled WGS sequence"/>
</dbReference>
<dbReference type="PANTHER" id="PTHR43792:SF8">
    <property type="entry name" value="[RIBOSOMAL PROTEIN US5]-ALANINE N-ACETYLTRANSFERASE"/>
    <property type="match status" value="1"/>
</dbReference>
<evidence type="ECO:0000313" key="6">
    <source>
        <dbReference type="Proteomes" id="UP000319103"/>
    </source>
</evidence>
<evidence type="ECO:0000256" key="2">
    <source>
        <dbReference type="ARBA" id="ARBA00023315"/>
    </source>
</evidence>
<dbReference type="SUPFAM" id="SSF55729">
    <property type="entry name" value="Acyl-CoA N-acyltransferases (Nat)"/>
    <property type="match status" value="1"/>
</dbReference>
<evidence type="ECO:0000256" key="1">
    <source>
        <dbReference type="ARBA" id="ARBA00022679"/>
    </source>
</evidence>
<proteinExistence type="inferred from homology"/>
<dbReference type="OrthoDB" id="2631610at2"/>
<dbReference type="Pfam" id="PF13302">
    <property type="entry name" value="Acetyltransf_3"/>
    <property type="match status" value="1"/>
</dbReference>
<sequence>MTNAPVHSVDLELWGEGDFWLLERNNTPEMTEHLGGPETAEQLAARHQRYLALGERGQIYRVVLPGTGETAGSIGFWEHESNGAMAWEAGWSVLPEFQGRGVAVAAARAAVEAARAIGTHRYLHAFPSVDHAASNAVCRKAGFELVETIKFEYPKGSWITSNDWRLDLLGE</sequence>
<dbReference type="PROSITE" id="PS51186">
    <property type="entry name" value="GNAT"/>
    <property type="match status" value="1"/>
</dbReference>
<evidence type="ECO:0000256" key="3">
    <source>
        <dbReference type="ARBA" id="ARBA00038502"/>
    </source>
</evidence>
<name>A0A540WAM3_9ACTN</name>
<dbReference type="Gene3D" id="3.40.630.30">
    <property type="match status" value="1"/>
</dbReference>
<keyword evidence="2" id="KW-0012">Acyltransferase</keyword>
<protein>
    <submittedName>
        <fullName evidence="5">GNAT family N-acetyltransferase</fullName>
    </submittedName>
</protein>
<dbReference type="InterPro" id="IPR016181">
    <property type="entry name" value="Acyl_CoA_acyltransferase"/>
</dbReference>
<evidence type="ECO:0000313" key="5">
    <source>
        <dbReference type="EMBL" id="TQF05957.1"/>
    </source>
</evidence>
<reference evidence="5 6" key="1">
    <citation type="submission" date="2019-06" db="EMBL/GenBank/DDBJ databases">
        <title>Description of Kitasatospora acidophila sp. nov. isolated from pine grove soil, and reclassification of Streptomyces novaecaesareae to Kitasatospora novaeceasareae comb. nov.</title>
        <authorList>
            <person name="Kim M.J."/>
        </authorList>
    </citation>
    <scope>NUCLEOTIDE SEQUENCE [LARGE SCALE GENOMIC DNA]</scope>
    <source>
        <strain evidence="5 6">MMS16-CNU292</strain>
    </source>
</reference>
<dbReference type="PANTHER" id="PTHR43792">
    <property type="entry name" value="GNAT FAMILY, PUTATIVE (AFU_ORTHOLOGUE AFUA_3G00765)-RELATED-RELATED"/>
    <property type="match status" value="1"/>
</dbReference>
<dbReference type="EMBL" id="VIGB01000003">
    <property type="protein sequence ID" value="TQF05957.1"/>
    <property type="molecule type" value="Genomic_DNA"/>
</dbReference>
<organism evidence="5 6">
    <name type="scientific">Kitasatospora acidiphila</name>
    <dbReference type="NCBI Taxonomy" id="2567942"/>
    <lineage>
        <taxon>Bacteria</taxon>
        <taxon>Bacillati</taxon>
        <taxon>Actinomycetota</taxon>
        <taxon>Actinomycetes</taxon>
        <taxon>Kitasatosporales</taxon>
        <taxon>Streptomycetaceae</taxon>
        <taxon>Kitasatospora</taxon>
    </lineage>
</organism>
<gene>
    <name evidence="5" type="ORF">E6W39_31685</name>
</gene>
<evidence type="ECO:0000259" key="4">
    <source>
        <dbReference type="PROSITE" id="PS51186"/>
    </source>
</evidence>
<keyword evidence="1 5" id="KW-0808">Transferase</keyword>
<comment type="caution">
    <text evidence="5">The sequence shown here is derived from an EMBL/GenBank/DDBJ whole genome shotgun (WGS) entry which is preliminary data.</text>
</comment>
<dbReference type="InterPro" id="IPR000182">
    <property type="entry name" value="GNAT_dom"/>
</dbReference>
<dbReference type="InterPro" id="IPR051531">
    <property type="entry name" value="N-acetyltransferase"/>
</dbReference>
<dbReference type="RefSeq" id="WP_141636405.1">
    <property type="nucleotide sequence ID" value="NZ_VIGB01000003.1"/>
</dbReference>
<accession>A0A540WAM3</accession>